<protein>
    <recommendedName>
        <fullName evidence="3">Nucleoside 2-deoxyribosyltransferase</fullName>
    </recommendedName>
</protein>
<dbReference type="Proteomes" id="UP000316714">
    <property type="component" value="Unassembled WGS sequence"/>
</dbReference>
<evidence type="ECO:0000313" key="2">
    <source>
        <dbReference type="Proteomes" id="UP000316714"/>
    </source>
</evidence>
<dbReference type="Pfam" id="PF15891">
    <property type="entry name" value="Nuc_deoxyri_tr2"/>
    <property type="match status" value="1"/>
</dbReference>
<evidence type="ECO:0000313" key="1">
    <source>
        <dbReference type="EMBL" id="TWT35994.1"/>
    </source>
</evidence>
<gene>
    <name evidence="1" type="ORF">KOR34_08910</name>
</gene>
<dbReference type="InterPro" id="IPR039470">
    <property type="entry name" value="Nuc_deoxyri_tr2"/>
</dbReference>
<evidence type="ECO:0008006" key="3">
    <source>
        <dbReference type="Google" id="ProtNLM"/>
    </source>
</evidence>
<dbReference type="EMBL" id="SIHJ01000001">
    <property type="protein sequence ID" value="TWT35994.1"/>
    <property type="molecule type" value="Genomic_DNA"/>
</dbReference>
<sequence>MNYIEAPNEYSGEDPYVFLAGGISDTEYWQAEFLGRVEGHSLSVVSPRRKAFPMGDAVEGRRQIEWEWRYLQRAGLVAFWFPPQTLCPIALFELGACCSSSVPLVVGTDPVYARRFDLEVQLRLRRPEVELQDSIAAVADQVVQHPAIGGKQ</sequence>
<organism evidence="1 2">
    <name type="scientific">Posidoniimonas corsicana</name>
    <dbReference type="NCBI Taxonomy" id="1938618"/>
    <lineage>
        <taxon>Bacteria</taxon>
        <taxon>Pseudomonadati</taxon>
        <taxon>Planctomycetota</taxon>
        <taxon>Planctomycetia</taxon>
        <taxon>Pirellulales</taxon>
        <taxon>Lacipirellulaceae</taxon>
        <taxon>Posidoniimonas</taxon>
    </lineage>
</organism>
<comment type="caution">
    <text evidence="1">The sequence shown here is derived from an EMBL/GenBank/DDBJ whole genome shotgun (WGS) entry which is preliminary data.</text>
</comment>
<accession>A0A5C5VBK5</accession>
<keyword evidence="2" id="KW-1185">Reference proteome</keyword>
<name>A0A5C5VBK5_9BACT</name>
<proteinExistence type="predicted"/>
<dbReference type="RefSeq" id="WP_197531137.1">
    <property type="nucleotide sequence ID" value="NZ_SIHJ01000001.1"/>
</dbReference>
<dbReference type="AlphaFoldDB" id="A0A5C5VBK5"/>
<dbReference type="Gene3D" id="3.40.50.450">
    <property type="match status" value="1"/>
</dbReference>
<reference evidence="1 2" key="1">
    <citation type="submission" date="2019-02" db="EMBL/GenBank/DDBJ databases">
        <title>Deep-cultivation of Planctomycetes and their phenomic and genomic characterization uncovers novel biology.</title>
        <authorList>
            <person name="Wiegand S."/>
            <person name="Jogler M."/>
            <person name="Boedeker C."/>
            <person name="Pinto D."/>
            <person name="Vollmers J."/>
            <person name="Rivas-Marin E."/>
            <person name="Kohn T."/>
            <person name="Peeters S.H."/>
            <person name="Heuer A."/>
            <person name="Rast P."/>
            <person name="Oberbeckmann S."/>
            <person name="Bunk B."/>
            <person name="Jeske O."/>
            <person name="Meyerdierks A."/>
            <person name="Storesund J.E."/>
            <person name="Kallscheuer N."/>
            <person name="Luecker S."/>
            <person name="Lage O.M."/>
            <person name="Pohl T."/>
            <person name="Merkel B.J."/>
            <person name="Hornburger P."/>
            <person name="Mueller R.-W."/>
            <person name="Bruemmer F."/>
            <person name="Labrenz M."/>
            <person name="Spormann A.M."/>
            <person name="Op Den Camp H."/>
            <person name="Overmann J."/>
            <person name="Amann R."/>
            <person name="Jetten M.S.M."/>
            <person name="Mascher T."/>
            <person name="Medema M.H."/>
            <person name="Devos D.P."/>
            <person name="Kaster A.-K."/>
            <person name="Ovreas L."/>
            <person name="Rohde M."/>
            <person name="Galperin M.Y."/>
            <person name="Jogler C."/>
        </authorList>
    </citation>
    <scope>NUCLEOTIDE SEQUENCE [LARGE SCALE GENOMIC DNA]</scope>
    <source>
        <strain evidence="1 2">KOR34</strain>
    </source>
</reference>